<protein>
    <submittedName>
        <fullName evidence="1">Uncharacterized protein</fullName>
    </submittedName>
</protein>
<evidence type="ECO:0000313" key="2">
    <source>
        <dbReference type="Proteomes" id="UP001497516"/>
    </source>
</evidence>
<dbReference type="EMBL" id="OZ034815">
    <property type="protein sequence ID" value="CAL1370629.1"/>
    <property type="molecule type" value="Genomic_DNA"/>
</dbReference>
<reference evidence="1 2" key="1">
    <citation type="submission" date="2024-04" db="EMBL/GenBank/DDBJ databases">
        <authorList>
            <person name="Fracassetti M."/>
        </authorList>
    </citation>
    <scope>NUCLEOTIDE SEQUENCE [LARGE SCALE GENOMIC DNA]</scope>
</reference>
<sequence>MKANEIAGCSDCAEARSSPVRDELGFVIGEKFRMGGESKFRGINIQLKSSFGQNGVAPRLNPMLGSGLIFNWAAATRLRYQVLVELFGSSS</sequence>
<dbReference type="AlphaFoldDB" id="A0AAV2D9Q4"/>
<dbReference type="Proteomes" id="UP001497516">
    <property type="component" value="Chromosome 2"/>
</dbReference>
<gene>
    <name evidence="1" type="ORF">LTRI10_LOCUS12741</name>
</gene>
<name>A0AAV2D9Q4_9ROSI</name>
<keyword evidence="2" id="KW-1185">Reference proteome</keyword>
<evidence type="ECO:0000313" key="1">
    <source>
        <dbReference type="EMBL" id="CAL1370629.1"/>
    </source>
</evidence>
<organism evidence="1 2">
    <name type="scientific">Linum trigynum</name>
    <dbReference type="NCBI Taxonomy" id="586398"/>
    <lineage>
        <taxon>Eukaryota</taxon>
        <taxon>Viridiplantae</taxon>
        <taxon>Streptophyta</taxon>
        <taxon>Embryophyta</taxon>
        <taxon>Tracheophyta</taxon>
        <taxon>Spermatophyta</taxon>
        <taxon>Magnoliopsida</taxon>
        <taxon>eudicotyledons</taxon>
        <taxon>Gunneridae</taxon>
        <taxon>Pentapetalae</taxon>
        <taxon>rosids</taxon>
        <taxon>fabids</taxon>
        <taxon>Malpighiales</taxon>
        <taxon>Linaceae</taxon>
        <taxon>Linum</taxon>
    </lineage>
</organism>
<proteinExistence type="predicted"/>
<accession>A0AAV2D9Q4</accession>